<name>A0A1X0S0R8_RHIZD</name>
<dbReference type="InterPro" id="IPR017438">
    <property type="entry name" value="ATP-NAD_kinase_N"/>
</dbReference>
<keyword evidence="3 6" id="KW-0812">Transmembrane</keyword>
<sequence length="943" mass="103977">MEDQQTVQDLDLEKKVFLPRRKLYLVILSLCLVSFLAAFDNIIVASNTPLIAAEFNGFGLYNWVNTAFLLTASTSQPMYGKSVDMFGRRGCFLFATASYLVGSILCGAAQSMVMLIVARALCGLGIGAFDTLMKIVVADYIPVRYIGTYQSMLGISWGLGYVVGALVGGVAVDRSGWRSVFWMALGFCILSLIFIFFAIEGPESEERKVAKKLGQIDFLGITLWVLATVSLVLALSWGGTSYAWNSAVIISLLCVAGVLLILFGLHERLWVKRDPIVPFEIFTSNRSTVLILVAAFCYGGCFQSLMTYVPLYLSVIRQEDALASNLELLCLVLLACIFNVITGLVIVKTGRYTWATRLSLSILVLACGLLQFLDVRSSRGLIVGLMIVTGIGSGGMINSEIITAQASVPVHYVPAIVAFMTFCDQVGGITGITAQGSILSNHLIQTLNDLNLPNVQPSLVRQSASYLWGLPEPARSIVTRVYLESIKMSFWGSFAFASAGLLATLGLKAYYKTKDVRLTIENEKHLIIDDTKETIDLEFIYGVSVTDSELTLYVLWKQPVIETGSTRPAETQWERKTMSYQVTDENQEWINKLRKLTLPEHQATRVVAFVNPSSGRRGADTAWKNVVRPMLLQAGFIDSHLTVVMTESGGKTIQQAQQVAHELTQDTVLVVMGGDGTVHEVLNGLLSQPLPSRPTRVGVVPVGSGNAFAMGLGIDGVEHAVLRIIKGQTQNCGWMNVRLGQSLIQGSGWENEINYRPNDMKLFIVMSWGFHAQIVSKSRYLKYFMGNRRFSLVAMALLTFLQQYEGELVLKGAVSYNKEHHQFDKQSETIVVNDKFTYFVISKQPSLEKGFTIAPFASPLDDQMDIILLRNANANQLTEASMQAFQGGKHVDLDKVDYFKAKEVLLRVKDKTEICLDGEIHDLPSNGIVHLKGSNEPAFAVFV</sequence>
<feature type="transmembrane region" description="Helical" evidence="6">
    <location>
        <begin position="243"/>
        <end position="266"/>
    </location>
</feature>
<dbReference type="GO" id="GO:0012505">
    <property type="term" value="C:endomembrane system"/>
    <property type="evidence" value="ECO:0007669"/>
    <property type="project" value="UniProtKB-SubCell"/>
</dbReference>
<evidence type="ECO:0000259" key="8">
    <source>
        <dbReference type="PROSITE" id="PS50850"/>
    </source>
</evidence>
<dbReference type="Gene3D" id="3.40.50.10330">
    <property type="entry name" value="Probable inorganic polyphosphate/atp-NAD kinase, domain 1"/>
    <property type="match status" value="1"/>
</dbReference>
<dbReference type="PANTHER" id="PTHR23501:SF191">
    <property type="entry name" value="VACUOLAR BASIC AMINO ACID TRANSPORTER 4"/>
    <property type="match status" value="1"/>
</dbReference>
<evidence type="ECO:0000256" key="2">
    <source>
        <dbReference type="ARBA" id="ARBA00022448"/>
    </source>
</evidence>
<evidence type="ECO:0000259" key="7">
    <source>
        <dbReference type="PROSITE" id="PS50146"/>
    </source>
</evidence>
<feature type="transmembrane region" description="Helical" evidence="6">
    <location>
        <begin position="287"/>
        <end position="306"/>
    </location>
</feature>
<protein>
    <submittedName>
        <fullName evidence="9">MFS general substrate transporter</fullName>
    </submittedName>
</protein>
<dbReference type="EMBL" id="KV921348">
    <property type="protein sequence ID" value="ORE17738.1"/>
    <property type="molecule type" value="Genomic_DNA"/>
</dbReference>
<dbReference type="PROSITE" id="PS50146">
    <property type="entry name" value="DAGK"/>
    <property type="match status" value="1"/>
</dbReference>
<evidence type="ECO:0000256" key="6">
    <source>
        <dbReference type="SAM" id="Phobius"/>
    </source>
</evidence>
<evidence type="ECO:0000256" key="5">
    <source>
        <dbReference type="ARBA" id="ARBA00023136"/>
    </source>
</evidence>
<dbReference type="Gene3D" id="1.20.1250.20">
    <property type="entry name" value="MFS general substrate transporter like domains"/>
    <property type="match status" value="2"/>
</dbReference>
<dbReference type="PRINTS" id="PR01036">
    <property type="entry name" value="TCRTETB"/>
</dbReference>
<feature type="transmembrane region" description="Helical" evidence="6">
    <location>
        <begin position="50"/>
        <end position="70"/>
    </location>
</feature>
<feature type="transmembrane region" description="Helical" evidence="6">
    <location>
        <begin position="490"/>
        <end position="511"/>
    </location>
</feature>
<dbReference type="InterPro" id="IPR020846">
    <property type="entry name" value="MFS_dom"/>
</dbReference>
<feature type="transmembrane region" description="Helical" evidence="6">
    <location>
        <begin position="23"/>
        <end position="44"/>
    </location>
</feature>
<dbReference type="InterPro" id="IPR001206">
    <property type="entry name" value="Diacylglycerol_kinase_cat_dom"/>
</dbReference>
<dbReference type="Gene3D" id="2.60.200.40">
    <property type="match status" value="1"/>
</dbReference>
<gene>
    <name evidence="9" type="ORF">BCV71DRAFT_255942</name>
</gene>
<keyword evidence="4 6" id="KW-1133">Transmembrane helix</keyword>
<keyword evidence="2" id="KW-0813">Transport</keyword>
<dbReference type="InterPro" id="IPR011701">
    <property type="entry name" value="MFS"/>
</dbReference>
<dbReference type="SUPFAM" id="SSF111331">
    <property type="entry name" value="NAD kinase/diacylglycerol kinase-like"/>
    <property type="match status" value="1"/>
</dbReference>
<evidence type="ECO:0000256" key="1">
    <source>
        <dbReference type="ARBA" id="ARBA00004127"/>
    </source>
</evidence>
<feature type="domain" description="Major facilitator superfamily (MFS) profile" evidence="8">
    <location>
        <begin position="26"/>
        <end position="512"/>
    </location>
</feature>
<organism evidence="9 10">
    <name type="scientific">Rhizopus microsporus</name>
    <dbReference type="NCBI Taxonomy" id="58291"/>
    <lineage>
        <taxon>Eukaryota</taxon>
        <taxon>Fungi</taxon>
        <taxon>Fungi incertae sedis</taxon>
        <taxon>Mucoromycota</taxon>
        <taxon>Mucoromycotina</taxon>
        <taxon>Mucoromycetes</taxon>
        <taxon>Mucorales</taxon>
        <taxon>Mucorineae</taxon>
        <taxon>Rhizopodaceae</taxon>
        <taxon>Rhizopus</taxon>
    </lineage>
</organism>
<dbReference type="Pfam" id="PF00781">
    <property type="entry name" value="DAGK_cat"/>
    <property type="match status" value="1"/>
</dbReference>
<dbReference type="GO" id="GO:0016301">
    <property type="term" value="F:kinase activity"/>
    <property type="evidence" value="ECO:0007669"/>
    <property type="project" value="InterPro"/>
</dbReference>
<evidence type="ECO:0000256" key="4">
    <source>
        <dbReference type="ARBA" id="ARBA00022989"/>
    </source>
</evidence>
<dbReference type="GO" id="GO:0022857">
    <property type="term" value="F:transmembrane transporter activity"/>
    <property type="evidence" value="ECO:0007669"/>
    <property type="project" value="InterPro"/>
</dbReference>
<dbReference type="Pfam" id="PF19279">
    <property type="entry name" value="YegS_C"/>
    <property type="match status" value="1"/>
</dbReference>
<dbReference type="Pfam" id="PF07690">
    <property type="entry name" value="MFS_1"/>
    <property type="match status" value="1"/>
</dbReference>
<dbReference type="SMART" id="SM00046">
    <property type="entry name" value="DAGKc"/>
    <property type="match status" value="1"/>
</dbReference>
<comment type="subcellular location">
    <subcellularLocation>
        <location evidence="1">Endomembrane system</location>
        <topology evidence="1">Multi-pass membrane protein</topology>
    </subcellularLocation>
</comment>
<dbReference type="InterPro" id="IPR045540">
    <property type="entry name" value="YegS/DAGK_C"/>
</dbReference>
<dbReference type="SUPFAM" id="SSF103473">
    <property type="entry name" value="MFS general substrate transporter"/>
    <property type="match status" value="1"/>
</dbReference>
<feature type="transmembrane region" description="Helical" evidence="6">
    <location>
        <begin position="116"/>
        <end position="137"/>
    </location>
</feature>
<dbReference type="InterPro" id="IPR036259">
    <property type="entry name" value="MFS_trans_sf"/>
</dbReference>
<keyword evidence="5 6" id="KW-0472">Membrane</keyword>
<proteinExistence type="predicted"/>
<feature type="transmembrane region" description="Helical" evidence="6">
    <location>
        <begin position="91"/>
        <end position="110"/>
    </location>
</feature>
<feature type="domain" description="DAGKc" evidence="7">
    <location>
        <begin position="601"/>
        <end position="746"/>
    </location>
</feature>
<dbReference type="PROSITE" id="PS50850">
    <property type="entry name" value="MFS"/>
    <property type="match status" value="1"/>
</dbReference>
<feature type="transmembrane region" description="Helical" evidence="6">
    <location>
        <begin position="379"/>
        <end position="397"/>
    </location>
</feature>
<evidence type="ECO:0000256" key="3">
    <source>
        <dbReference type="ARBA" id="ARBA00022692"/>
    </source>
</evidence>
<accession>A0A1X0S0R8</accession>
<dbReference type="GO" id="GO:0005886">
    <property type="term" value="C:plasma membrane"/>
    <property type="evidence" value="ECO:0007669"/>
    <property type="project" value="TreeGrafter"/>
</dbReference>
<reference evidence="9 10" key="1">
    <citation type="journal article" date="2016" name="Proc. Natl. Acad. Sci. U.S.A.">
        <title>Lipid metabolic changes in an early divergent fungus govern the establishment of a mutualistic symbiosis with endobacteria.</title>
        <authorList>
            <person name="Lastovetsky O.A."/>
            <person name="Gaspar M.L."/>
            <person name="Mondo S.J."/>
            <person name="LaButti K.M."/>
            <person name="Sandor L."/>
            <person name="Grigoriev I.V."/>
            <person name="Henry S.A."/>
            <person name="Pawlowska T.E."/>
        </authorList>
    </citation>
    <scope>NUCLEOTIDE SEQUENCE [LARGE SCALE GENOMIC DNA]</scope>
    <source>
        <strain evidence="9 10">ATCC 11559</strain>
    </source>
</reference>
<feature type="transmembrane region" description="Helical" evidence="6">
    <location>
        <begin position="326"/>
        <end position="347"/>
    </location>
</feature>
<dbReference type="PANTHER" id="PTHR23501">
    <property type="entry name" value="MAJOR FACILITATOR SUPERFAMILY"/>
    <property type="match status" value="1"/>
</dbReference>
<dbReference type="VEuPathDB" id="FungiDB:BCV72DRAFT_250008"/>
<dbReference type="InterPro" id="IPR016064">
    <property type="entry name" value="NAD/diacylglycerol_kinase_sf"/>
</dbReference>
<dbReference type="OMA" id="GWENEIN"/>
<feature type="transmembrane region" description="Helical" evidence="6">
    <location>
        <begin position="354"/>
        <end position="373"/>
    </location>
</feature>
<evidence type="ECO:0000313" key="10">
    <source>
        <dbReference type="Proteomes" id="UP000242381"/>
    </source>
</evidence>
<dbReference type="Proteomes" id="UP000242381">
    <property type="component" value="Unassembled WGS sequence"/>
</dbReference>
<dbReference type="AlphaFoldDB" id="A0A1X0S0R8"/>
<feature type="transmembrane region" description="Helical" evidence="6">
    <location>
        <begin position="180"/>
        <end position="198"/>
    </location>
</feature>
<feature type="transmembrane region" description="Helical" evidence="6">
    <location>
        <begin position="149"/>
        <end position="168"/>
    </location>
</feature>
<feature type="transmembrane region" description="Helical" evidence="6">
    <location>
        <begin position="218"/>
        <end position="237"/>
    </location>
</feature>
<evidence type="ECO:0000313" key="9">
    <source>
        <dbReference type="EMBL" id="ORE17738.1"/>
    </source>
</evidence>